<dbReference type="GO" id="GO:0033314">
    <property type="term" value="P:mitotic DNA replication checkpoint signaling"/>
    <property type="evidence" value="ECO:0007669"/>
    <property type="project" value="InterPro"/>
</dbReference>
<sequence>MIKIKVQRGQGCVGLVGLRPVSDDLHKIRVLRLPILCDLDEENWGKIANFRAFGDNVGRRHFTKMPFTSSLRRLWSLSLLHHKPVLPPKFISLFGFGRGSQKTHNLAFFLRILGILIMGVDESGHWWKMGSLMSCFIAQLYRFEDWDFSNSKTTIASSTLALFFSSLSPIGTMFSELMELGIDDDELLSNGDAFCEKFGSLFGGVNEGFVSRDIHCCWVDVSCELEHGIGEKDRCLAGLGFVEKGIKTLGWGFCSTDAVILGNALIPFGLVYPKIGACLIDFSFANCDDKRNRADLVLKISDVSGNPLECKCCDLELFNLKPLYGQSDQLKTLWGDEGDHTVQISVKELWSKNDNLKLNSVVCGVYFLRELPWKVAKDQKRDDSGVFIADRVLQLLQMETTEFNPGRAVWQVFLTILYRKECSALVSISNGCGLSLMGILKPFTVHSATLFVFDGKSSTSCSMRDFNTLSSSELQIIPEKDSETPETNTQLDNLDNPLGSQQSVTSCKSNDSRTPKKLKSTKLLQNFSWSSFCKAAANQFYVDLEDVYFVKECRQSKKLKFLKCWMKQIKRSNNSFQVKEQETKSPLDIEEEIKERLTKSDQQSEQPVSSSFSSGEQSFLGSSDMNGEAVPVPCFETSEAFFNDIAQKVQLGLESEEVDLGALAERLINSSIGWLCMKHEIDNRTENSSPTEDTENCASGPIAAELSKFLLRSSKNLADKYKSSEGPSLTSHSAICTSETRVREYELQILFRMEILRSKIGMGIEETAKMKMVKQICSLLENIQCFAGGFFGDFSLDKYVGKTIKNRYSCSLGDVVSKIYNRMDLLLFDDDDGETPSSRMNSEDADDTKRERTDENEVDVNVRDGTKLSTTKASSSRSKECHVESSQKLRDKEHKRSLMKAQERRERARRFASFTSWVPDLQRVWAPKLPRPVKEKSESQKPPKKKNKRGTRYDMVCETPMTGKRRSFSQDDIGTKEQASNDFSSCSVSKALFQDDSEI</sequence>
<dbReference type="GO" id="GO:0030174">
    <property type="term" value="P:regulation of DNA-templated DNA replication initiation"/>
    <property type="evidence" value="ECO:0007669"/>
    <property type="project" value="TreeGrafter"/>
</dbReference>
<dbReference type="GO" id="GO:0006260">
    <property type="term" value="P:DNA replication"/>
    <property type="evidence" value="ECO:0007669"/>
    <property type="project" value="InterPro"/>
</dbReference>
<feature type="region of interest" description="Disordered" evidence="1">
    <location>
        <begin position="596"/>
        <end position="624"/>
    </location>
</feature>
<feature type="region of interest" description="Disordered" evidence="1">
    <location>
        <begin position="479"/>
        <end position="515"/>
    </location>
</feature>
<comment type="caution">
    <text evidence="2">The sequence shown here is derived from an EMBL/GenBank/DDBJ whole genome shotgun (WGS) entry which is preliminary data.</text>
</comment>
<gene>
    <name evidence="2" type="ORF">Syun_013315</name>
</gene>
<dbReference type="InterPro" id="IPR026153">
    <property type="entry name" value="Treslin"/>
</dbReference>
<reference evidence="2 3" key="1">
    <citation type="submission" date="2024-01" db="EMBL/GenBank/DDBJ databases">
        <title>Genome assemblies of Stephania.</title>
        <authorList>
            <person name="Yang L."/>
        </authorList>
    </citation>
    <scope>NUCLEOTIDE SEQUENCE [LARGE SCALE GENOMIC DNA]</scope>
    <source>
        <strain evidence="2">YNDBR</strain>
        <tissue evidence="2">Leaf</tissue>
    </source>
</reference>
<accession>A0AAP0K229</accession>
<feature type="compositionally biased region" description="Polar residues" evidence="1">
    <location>
        <begin position="485"/>
        <end position="509"/>
    </location>
</feature>
<feature type="compositionally biased region" description="Basic and acidic residues" evidence="1">
    <location>
        <begin position="932"/>
        <end position="941"/>
    </location>
</feature>
<dbReference type="GO" id="GO:0007095">
    <property type="term" value="P:mitotic G2 DNA damage checkpoint signaling"/>
    <property type="evidence" value="ECO:0007669"/>
    <property type="project" value="TreeGrafter"/>
</dbReference>
<proteinExistence type="predicted"/>
<keyword evidence="3" id="KW-1185">Reference proteome</keyword>
<evidence type="ECO:0000313" key="3">
    <source>
        <dbReference type="Proteomes" id="UP001420932"/>
    </source>
</evidence>
<dbReference type="GO" id="GO:0003682">
    <property type="term" value="F:chromatin binding"/>
    <property type="evidence" value="ECO:0007669"/>
    <property type="project" value="TreeGrafter"/>
</dbReference>
<protein>
    <submittedName>
        <fullName evidence="2">Uncharacterized protein</fullName>
    </submittedName>
</protein>
<evidence type="ECO:0000313" key="2">
    <source>
        <dbReference type="EMBL" id="KAK9143915.1"/>
    </source>
</evidence>
<feature type="compositionally biased region" description="Basic and acidic residues" evidence="1">
    <location>
        <begin position="877"/>
        <end position="905"/>
    </location>
</feature>
<name>A0AAP0K229_9MAGN</name>
<dbReference type="PANTHER" id="PTHR21556">
    <property type="entry name" value="TRESLIN"/>
    <property type="match status" value="1"/>
</dbReference>
<evidence type="ECO:0000256" key="1">
    <source>
        <dbReference type="SAM" id="MobiDB-lite"/>
    </source>
</evidence>
<feature type="region of interest" description="Disordered" evidence="1">
    <location>
        <begin position="928"/>
        <end position="985"/>
    </location>
</feature>
<dbReference type="EMBL" id="JBBNAF010000005">
    <property type="protein sequence ID" value="KAK9143915.1"/>
    <property type="molecule type" value="Genomic_DNA"/>
</dbReference>
<feature type="compositionally biased region" description="Basic and acidic residues" evidence="1">
    <location>
        <begin position="847"/>
        <end position="866"/>
    </location>
</feature>
<dbReference type="GO" id="GO:0005634">
    <property type="term" value="C:nucleus"/>
    <property type="evidence" value="ECO:0007669"/>
    <property type="project" value="InterPro"/>
</dbReference>
<organism evidence="2 3">
    <name type="scientific">Stephania yunnanensis</name>
    <dbReference type="NCBI Taxonomy" id="152371"/>
    <lineage>
        <taxon>Eukaryota</taxon>
        <taxon>Viridiplantae</taxon>
        <taxon>Streptophyta</taxon>
        <taxon>Embryophyta</taxon>
        <taxon>Tracheophyta</taxon>
        <taxon>Spermatophyta</taxon>
        <taxon>Magnoliopsida</taxon>
        <taxon>Ranunculales</taxon>
        <taxon>Menispermaceae</taxon>
        <taxon>Menispermoideae</taxon>
        <taxon>Cissampelideae</taxon>
        <taxon>Stephania</taxon>
    </lineage>
</organism>
<feature type="compositionally biased region" description="Polar residues" evidence="1">
    <location>
        <begin position="867"/>
        <end position="876"/>
    </location>
</feature>
<feature type="compositionally biased region" description="Low complexity" evidence="1">
    <location>
        <begin position="603"/>
        <end position="623"/>
    </location>
</feature>
<dbReference type="AlphaFoldDB" id="A0AAP0K229"/>
<dbReference type="Proteomes" id="UP001420932">
    <property type="component" value="Unassembled WGS sequence"/>
</dbReference>
<dbReference type="GO" id="GO:0010212">
    <property type="term" value="P:response to ionizing radiation"/>
    <property type="evidence" value="ECO:0007669"/>
    <property type="project" value="InterPro"/>
</dbReference>
<feature type="region of interest" description="Disordered" evidence="1">
    <location>
        <begin position="831"/>
        <end position="905"/>
    </location>
</feature>
<dbReference type="PANTHER" id="PTHR21556:SF2">
    <property type="entry name" value="TRESLIN"/>
    <property type="match status" value="1"/>
</dbReference>